<protein>
    <submittedName>
        <fullName evidence="4">Uncharacterized protein</fullName>
    </submittedName>
</protein>
<feature type="signal peptide" evidence="3">
    <location>
        <begin position="1"/>
        <end position="18"/>
    </location>
</feature>
<dbReference type="InterPro" id="IPR011042">
    <property type="entry name" value="6-blade_b-propeller_TolB-like"/>
</dbReference>
<feature type="compositionally biased region" description="Basic and acidic residues" evidence="2">
    <location>
        <begin position="27"/>
        <end position="59"/>
    </location>
</feature>
<organism evidence="4 5">
    <name type="scientific">Nannocystis pusilla</name>
    <dbReference type="NCBI Taxonomy" id="889268"/>
    <lineage>
        <taxon>Bacteria</taxon>
        <taxon>Pseudomonadati</taxon>
        <taxon>Myxococcota</taxon>
        <taxon>Polyangia</taxon>
        <taxon>Nannocystales</taxon>
        <taxon>Nannocystaceae</taxon>
        <taxon>Nannocystis</taxon>
    </lineage>
</organism>
<evidence type="ECO:0000256" key="2">
    <source>
        <dbReference type="SAM" id="MobiDB-lite"/>
    </source>
</evidence>
<dbReference type="PROSITE" id="PS51257">
    <property type="entry name" value="PROKAR_LIPOPROTEIN"/>
    <property type="match status" value="1"/>
</dbReference>
<accession>A0A9X3J2U6</accession>
<keyword evidence="3" id="KW-0732">Signal</keyword>
<evidence type="ECO:0000256" key="1">
    <source>
        <dbReference type="ARBA" id="ARBA00009820"/>
    </source>
</evidence>
<dbReference type="EMBL" id="JAPNKE010000002">
    <property type="protein sequence ID" value="MCY1012535.1"/>
    <property type="molecule type" value="Genomic_DNA"/>
</dbReference>
<evidence type="ECO:0000256" key="3">
    <source>
        <dbReference type="SAM" id="SignalP"/>
    </source>
</evidence>
<feature type="chain" id="PRO_5040989286" evidence="3">
    <location>
        <begin position="19"/>
        <end position="383"/>
    </location>
</feature>
<comment type="similarity">
    <text evidence="1">Belongs to the TolB family.</text>
</comment>
<name>A0A9X3J2U6_9BACT</name>
<dbReference type="AlphaFoldDB" id="A0A9X3J2U6"/>
<dbReference type="InterPro" id="IPR011659">
    <property type="entry name" value="WD40"/>
</dbReference>
<proteinExistence type="inferred from homology"/>
<gene>
    <name evidence="4" type="ORF">OV079_44800</name>
</gene>
<reference evidence="4" key="1">
    <citation type="submission" date="2022-11" db="EMBL/GenBank/DDBJ databases">
        <title>Minimal conservation of predation-associated metabolite biosynthetic gene clusters underscores biosynthetic potential of Myxococcota including descriptions for ten novel species: Archangium lansinium sp. nov., Myxococcus landrumus sp. nov., Nannocystis bai.</title>
        <authorList>
            <person name="Ahearne A."/>
            <person name="Stevens C."/>
            <person name="Phillips K."/>
        </authorList>
    </citation>
    <scope>NUCLEOTIDE SEQUENCE</scope>
    <source>
        <strain evidence="4">Na p29</strain>
    </source>
</reference>
<dbReference type="PANTHER" id="PTHR36842">
    <property type="entry name" value="PROTEIN TOLB HOMOLOG"/>
    <property type="match status" value="1"/>
</dbReference>
<dbReference type="SUPFAM" id="SSF82171">
    <property type="entry name" value="DPP6 N-terminal domain-like"/>
    <property type="match status" value="1"/>
</dbReference>
<dbReference type="Proteomes" id="UP001150924">
    <property type="component" value="Unassembled WGS sequence"/>
</dbReference>
<evidence type="ECO:0000313" key="5">
    <source>
        <dbReference type="Proteomes" id="UP001150924"/>
    </source>
</evidence>
<dbReference type="Pfam" id="PF07676">
    <property type="entry name" value="PD40"/>
    <property type="match status" value="5"/>
</dbReference>
<keyword evidence="5" id="KW-1185">Reference proteome</keyword>
<evidence type="ECO:0000313" key="4">
    <source>
        <dbReference type="EMBL" id="MCY1012535.1"/>
    </source>
</evidence>
<feature type="region of interest" description="Disordered" evidence="2">
    <location>
        <begin position="23"/>
        <end position="65"/>
    </location>
</feature>
<sequence>MRPFLARLAAPLTVLALAACQGPSKPAADKPVDKPATDKPATDKPATDKPAEAPADKPDPGVPLAGERHFKSLQQLTFGGENAEAYFSGDEKRLVFQSTRDGAGCDQIYTLDLAEKTAKKVSSGKGRTTCAYFLPGDQRILYASTHAAADDCLPNPDRSRGYVWKLYPEFDIYTAAADGSDIQPLVTGPGYDAEATVSPTGDAIVFTSTRDGDPELYKINVDGTGLVRLTNTRGYDGGAFFSPDGKRIVYRANHPEGEEELKAYDDIIKEHLVRPTRLEIFVMNADGSEQRQVTKNGKANFAPFFHPDGKRIIFSSNQGDPKGRNFDLYLIGDDGQNQEQVSFSDTFDGFPMFTRDGKHLVFASNRGAKSHGDTDVFLAEWVD</sequence>
<comment type="caution">
    <text evidence="4">The sequence shown here is derived from an EMBL/GenBank/DDBJ whole genome shotgun (WGS) entry which is preliminary data.</text>
</comment>
<dbReference type="RefSeq" id="WP_267775984.1">
    <property type="nucleotide sequence ID" value="NZ_JAPNKE010000002.1"/>
</dbReference>
<dbReference type="PANTHER" id="PTHR36842:SF1">
    <property type="entry name" value="PROTEIN TOLB"/>
    <property type="match status" value="1"/>
</dbReference>
<dbReference type="Gene3D" id="2.120.10.30">
    <property type="entry name" value="TolB, C-terminal domain"/>
    <property type="match status" value="3"/>
</dbReference>